<gene>
    <name evidence="1" type="ORF">GJV78_14690</name>
</gene>
<name>A0A6L6IKX5_9ENTR</name>
<evidence type="ECO:0000313" key="2">
    <source>
        <dbReference type="Proteomes" id="UP000477739"/>
    </source>
</evidence>
<keyword evidence="2" id="KW-1185">Reference proteome</keyword>
<dbReference type="OrthoDB" id="2043985at2"/>
<dbReference type="Proteomes" id="UP000477739">
    <property type="component" value="Unassembled WGS sequence"/>
</dbReference>
<dbReference type="RefSeq" id="WP_155109052.1">
    <property type="nucleotide sequence ID" value="NZ_WMJZ01000020.1"/>
</dbReference>
<dbReference type="EMBL" id="WMJZ01000020">
    <property type="protein sequence ID" value="MTH47481.1"/>
    <property type="molecule type" value="Genomic_DNA"/>
</dbReference>
<protein>
    <recommendedName>
        <fullName evidence="3">Protease</fullName>
    </recommendedName>
</protein>
<comment type="caution">
    <text evidence="1">The sequence shown here is derived from an EMBL/GenBank/DDBJ whole genome shotgun (WGS) entry which is preliminary data.</text>
</comment>
<reference evidence="1 2" key="1">
    <citation type="submission" date="2019-11" db="EMBL/GenBank/DDBJ databases">
        <title>Escherichia alba sp. nov. isolated from the gut of plastic-eating superworms Zophobas atratus.</title>
        <authorList>
            <person name="Yang Y."/>
        </authorList>
    </citation>
    <scope>NUCLEOTIDE SEQUENCE [LARGE SCALE GENOMIC DNA]</scope>
    <source>
        <strain evidence="2">BIT-B35</strain>
    </source>
</reference>
<dbReference type="AlphaFoldDB" id="A0A6L6IKX5"/>
<dbReference type="Pfam" id="PF10123">
    <property type="entry name" value="Mu-like_Pro"/>
    <property type="match status" value="1"/>
</dbReference>
<organism evidence="1 2">
    <name type="scientific">Intestinirhabdus alba</name>
    <dbReference type="NCBI Taxonomy" id="2899544"/>
    <lineage>
        <taxon>Bacteria</taxon>
        <taxon>Pseudomonadati</taxon>
        <taxon>Pseudomonadota</taxon>
        <taxon>Gammaproteobacteria</taxon>
        <taxon>Enterobacterales</taxon>
        <taxon>Enterobacteriaceae</taxon>
        <taxon>Intestinirhabdus</taxon>
    </lineage>
</organism>
<dbReference type="InterPro" id="IPR012106">
    <property type="entry name" value="Phage_Mu_Gp1"/>
</dbReference>
<sequence>MKTRIAALAIEIAKANHNEIQLFPAGEFSAVDGRPDDVDGGRWVMTAELAASLVSAVDARATPLVIDYEHQTLYAAKNGQPAPAAGWFSQVEWRDGSGLWAVGVEWTDKAAAMIAAGEYKYISPVFLYNKRGEVTQLLHAALTNTPALDGMDAVMLAAASRLANLSTQTETTTVDEEYLAELLRSLRWMLNLPETSTPEDIKAELQKVVDYITQNQQKSGTAAASSLLDILTARDEQVASLSAQAYDPAKHIPVAAFTELQARYAALSQTSATQEVDTLIQAALSDGRLLPAQESWAKDYGQKDMAGFKDWLDKAPKLAALTQTQTKTFIPPKPEDKVNTASMSAEQLAICSAFGHDPAEIARQLED</sequence>
<accession>A0A6L6IKX5</accession>
<evidence type="ECO:0008006" key="3">
    <source>
        <dbReference type="Google" id="ProtNLM"/>
    </source>
</evidence>
<dbReference type="PIRSF" id="PIRSF016624">
    <property type="entry name" value="Mu_prophg_I"/>
    <property type="match status" value="1"/>
</dbReference>
<evidence type="ECO:0000313" key="1">
    <source>
        <dbReference type="EMBL" id="MTH47481.1"/>
    </source>
</evidence>
<proteinExistence type="predicted"/>